<organism evidence="1">
    <name type="scientific">bioreactor metagenome</name>
    <dbReference type="NCBI Taxonomy" id="1076179"/>
    <lineage>
        <taxon>unclassified sequences</taxon>
        <taxon>metagenomes</taxon>
        <taxon>ecological metagenomes</taxon>
    </lineage>
</organism>
<accession>A0A645FRD9</accession>
<gene>
    <name evidence="1" type="ORF">SDC9_163520</name>
</gene>
<protein>
    <submittedName>
        <fullName evidence="1">Uncharacterized protein</fullName>
    </submittedName>
</protein>
<proteinExistence type="predicted"/>
<comment type="caution">
    <text evidence="1">The sequence shown here is derived from an EMBL/GenBank/DDBJ whole genome shotgun (WGS) entry which is preliminary data.</text>
</comment>
<name>A0A645FRD9_9ZZZZ</name>
<sequence>MIFHIGAFIAALKFSVRLDGFIKCCPAKGIEAAALHAVGDSVLRLHTNRDRAAFARFIIVFQPRQSGIRGEDLIERQP</sequence>
<evidence type="ECO:0000313" key="1">
    <source>
        <dbReference type="EMBL" id="MPN16182.1"/>
    </source>
</evidence>
<dbReference type="EMBL" id="VSSQ01063098">
    <property type="protein sequence ID" value="MPN16182.1"/>
    <property type="molecule type" value="Genomic_DNA"/>
</dbReference>
<dbReference type="AlphaFoldDB" id="A0A645FRD9"/>
<reference evidence="1" key="1">
    <citation type="submission" date="2019-08" db="EMBL/GenBank/DDBJ databases">
        <authorList>
            <person name="Kucharzyk K."/>
            <person name="Murdoch R.W."/>
            <person name="Higgins S."/>
            <person name="Loffler F."/>
        </authorList>
    </citation>
    <scope>NUCLEOTIDE SEQUENCE</scope>
</reference>